<feature type="region of interest" description="Disordered" evidence="1">
    <location>
        <begin position="129"/>
        <end position="240"/>
    </location>
</feature>
<feature type="compositionally biased region" description="Acidic residues" evidence="1">
    <location>
        <begin position="139"/>
        <end position="166"/>
    </location>
</feature>
<proteinExistence type="predicted"/>
<dbReference type="EMBL" id="PFOG01000011">
    <property type="protein sequence ID" value="PIZ72477.1"/>
    <property type="molecule type" value="Genomic_DNA"/>
</dbReference>
<accession>A0A2M7ULL0</accession>
<organism evidence="2 3">
    <name type="scientific">Candidatus Portnoybacteria bacterium CG_4_10_14_0_2_um_filter_44_20</name>
    <dbReference type="NCBI Taxonomy" id="1974799"/>
    <lineage>
        <taxon>Bacteria</taxon>
        <taxon>Candidatus Portnoyibacteriota</taxon>
    </lineage>
</organism>
<name>A0A2M7ULL0_9BACT</name>
<feature type="non-terminal residue" evidence="2">
    <location>
        <position position="240"/>
    </location>
</feature>
<dbReference type="Proteomes" id="UP000229805">
    <property type="component" value="Unassembled WGS sequence"/>
</dbReference>
<feature type="region of interest" description="Disordered" evidence="1">
    <location>
        <begin position="1"/>
        <end position="35"/>
    </location>
</feature>
<evidence type="ECO:0000313" key="3">
    <source>
        <dbReference type="Proteomes" id="UP000229805"/>
    </source>
</evidence>
<dbReference type="PANTHER" id="PTHR39338">
    <property type="entry name" value="BLL5662 PROTEIN-RELATED"/>
    <property type="match status" value="1"/>
</dbReference>
<protein>
    <submittedName>
        <fullName evidence="2">Uncharacterized protein</fullName>
    </submittedName>
</protein>
<dbReference type="PANTHER" id="PTHR39338:SF7">
    <property type="entry name" value="BLL6692 PROTEIN"/>
    <property type="match status" value="1"/>
</dbReference>
<comment type="caution">
    <text evidence="2">The sequence shown here is derived from an EMBL/GenBank/DDBJ whole genome shotgun (WGS) entry which is preliminary data.</text>
</comment>
<dbReference type="AlphaFoldDB" id="A0A2M7ULL0"/>
<feature type="compositionally biased region" description="Basic and acidic residues" evidence="1">
    <location>
        <begin position="19"/>
        <end position="35"/>
    </location>
</feature>
<reference evidence="3" key="1">
    <citation type="submission" date="2017-09" db="EMBL/GenBank/DDBJ databases">
        <title>Depth-based differentiation of microbial function through sediment-hosted aquifers and enrichment of novel symbionts in the deep terrestrial subsurface.</title>
        <authorList>
            <person name="Probst A.J."/>
            <person name="Ladd B."/>
            <person name="Jarett J.K."/>
            <person name="Geller-Mcgrath D.E."/>
            <person name="Sieber C.M.K."/>
            <person name="Emerson J.B."/>
            <person name="Anantharaman K."/>
            <person name="Thomas B.C."/>
            <person name="Malmstrom R."/>
            <person name="Stieglmeier M."/>
            <person name="Klingl A."/>
            <person name="Woyke T."/>
            <person name="Ryan C.M."/>
            <person name="Banfield J.F."/>
        </authorList>
    </citation>
    <scope>NUCLEOTIDE SEQUENCE [LARGE SCALE GENOMIC DNA]</scope>
</reference>
<evidence type="ECO:0000256" key="1">
    <source>
        <dbReference type="SAM" id="MobiDB-lite"/>
    </source>
</evidence>
<sequence length="240" mass="27231">MGEKFIPNFEGQEGFITPEKPEPEKSPSEQPKARDFLYDPQKQEILIFSKTKSGETRETRHPFQEFLYALREEEIKASTSEWIDLQKALAEGEIQSIDDLYVVSRAVLVKDVTGYPKFDTVFGRMFYGVEPTEPKAEDEYNEEPEEKTEEETEQQEEKEEAEEENLSQEIVEPGLTEEHHGGEDVHKAIEDSKSFSHEGGGEPQQKSEKAGEGQKKEQEGKGQKLEQGEGGGEKKKEGEG</sequence>
<feature type="compositionally biased region" description="Basic and acidic residues" evidence="1">
    <location>
        <begin position="176"/>
        <end position="240"/>
    </location>
</feature>
<evidence type="ECO:0000313" key="2">
    <source>
        <dbReference type="EMBL" id="PIZ72477.1"/>
    </source>
</evidence>
<gene>
    <name evidence="2" type="ORF">COY11_00250</name>
</gene>